<dbReference type="GO" id="GO:0008460">
    <property type="term" value="F:dTDP-glucose 4,6-dehydratase activity"/>
    <property type="evidence" value="ECO:0007669"/>
    <property type="project" value="InterPro"/>
</dbReference>
<dbReference type="InterPro" id="IPR016040">
    <property type="entry name" value="NAD(P)-bd_dom"/>
</dbReference>
<gene>
    <name evidence="5" type="ORF">CVIRNUC_005869</name>
</gene>
<dbReference type="GO" id="GO:0009225">
    <property type="term" value="P:nucleotide-sugar metabolic process"/>
    <property type="evidence" value="ECO:0007669"/>
    <property type="project" value="InterPro"/>
</dbReference>
<dbReference type="Gene3D" id="3.90.25.10">
    <property type="entry name" value="UDP-galactose 4-epimerase, domain 1"/>
    <property type="match status" value="1"/>
</dbReference>
<name>A0AAV1I9R1_9CHLO</name>
<keyword evidence="6" id="KW-1185">Reference proteome</keyword>
<comment type="cofactor">
    <cofactor evidence="1">
        <name>NAD(+)</name>
        <dbReference type="ChEBI" id="CHEBI:57540"/>
    </cofactor>
</comment>
<dbReference type="InterPro" id="IPR036291">
    <property type="entry name" value="NAD(P)-bd_dom_sf"/>
</dbReference>
<proteinExistence type="predicted"/>
<dbReference type="Pfam" id="PF16363">
    <property type="entry name" value="GDP_Man_Dehyd"/>
    <property type="match status" value="1"/>
</dbReference>
<dbReference type="Gene3D" id="3.40.50.720">
    <property type="entry name" value="NAD(P)-binding Rossmann-like Domain"/>
    <property type="match status" value="1"/>
</dbReference>
<accession>A0AAV1I9R1</accession>
<dbReference type="CDD" id="cd05246">
    <property type="entry name" value="dTDP_GD_SDR_e"/>
    <property type="match status" value="1"/>
</dbReference>
<sequence length="368" mass="41234">MVAESGQTYYTPRNILITGGAGFIASHVACKLALKYPEYQIHVFDKLDYCGSLKNLDAIASRPNFQFTKGDLQCGDLLSYLLSSKKIDTVLHFAAQTHVDNSFGNSLAFTVNNTYGTHVLLESCRMYGGVRRFINVSTDEVYGERSYGLDEGLAEDATLEPTNPYSAAKAGAEMIAKAYMTSYRLPVVTTRSNNVYGPRQFPEKLIGKFALLASRHEDLPIHGDGQATRSYLYIDDVVEAYDIILHHGTDGQTYNIGSQMERTVINVAQDVLRHMGLPTENIRHVRDRAFNDRRYFVCDKKLARLGWHEKTEWKEGLAKTVEWYRIHGLSGYWDDDAVEKSLDAHPTFFASQSALDMPAHGLPKPGLS</sequence>
<keyword evidence="3" id="KW-0456">Lyase</keyword>
<keyword evidence="2" id="KW-0520">NAD</keyword>
<evidence type="ECO:0000256" key="2">
    <source>
        <dbReference type="ARBA" id="ARBA00023027"/>
    </source>
</evidence>
<comment type="caution">
    <text evidence="5">The sequence shown here is derived from an EMBL/GenBank/DDBJ whole genome shotgun (WGS) entry which is preliminary data.</text>
</comment>
<dbReference type="SUPFAM" id="SSF51735">
    <property type="entry name" value="NAD(P)-binding Rossmann-fold domains"/>
    <property type="match status" value="1"/>
</dbReference>
<evidence type="ECO:0000313" key="5">
    <source>
        <dbReference type="EMBL" id="CAK0782674.1"/>
    </source>
</evidence>
<dbReference type="PANTHER" id="PTHR43000">
    <property type="entry name" value="DTDP-D-GLUCOSE 4,6-DEHYDRATASE-RELATED"/>
    <property type="match status" value="1"/>
</dbReference>
<protein>
    <recommendedName>
        <fullName evidence="4">NAD(P)-binding domain-containing protein</fullName>
    </recommendedName>
</protein>
<dbReference type="AlphaFoldDB" id="A0AAV1I9R1"/>
<reference evidence="5 6" key="1">
    <citation type="submission" date="2023-10" db="EMBL/GenBank/DDBJ databases">
        <authorList>
            <person name="Maclean D."/>
            <person name="Macfadyen A."/>
        </authorList>
    </citation>
    <scope>NUCLEOTIDE SEQUENCE [LARGE SCALE GENOMIC DNA]</scope>
</reference>
<dbReference type="FunFam" id="3.40.50.720:FF:000304">
    <property type="entry name" value="UDP-glucose 4,6-dehydratase"/>
    <property type="match status" value="1"/>
</dbReference>
<evidence type="ECO:0000256" key="1">
    <source>
        <dbReference type="ARBA" id="ARBA00001911"/>
    </source>
</evidence>
<organism evidence="5 6">
    <name type="scientific">Coccomyxa viridis</name>
    <dbReference type="NCBI Taxonomy" id="1274662"/>
    <lineage>
        <taxon>Eukaryota</taxon>
        <taxon>Viridiplantae</taxon>
        <taxon>Chlorophyta</taxon>
        <taxon>core chlorophytes</taxon>
        <taxon>Trebouxiophyceae</taxon>
        <taxon>Trebouxiophyceae incertae sedis</taxon>
        <taxon>Coccomyxaceae</taxon>
        <taxon>Coccomyxa</taxon>
    </lineage>
</organism>
<feature type="domain" description="NAD(P)-binding" evidence="4">
    <location>
        <begin position="16"/>
        <end position="320"/>
    </location>
</feature>
<evidence type="ECO:0000313" key="6">
    <source>
        <dbReference type="Proteomes" id="UP001314263"/>
    </source>
</evidence>
<dbReference type="EMBL" id="CAUYUE010000007">
    <property type="protein sequence ID" value="CAK0782674.1"/>
    <property type="molecule type" value="Genomic_DNA"/>
</dbReference>
<dbReference type="InterPro" id="IPR005888">
    <property type="entry name" value="dTDP_Gluc_deHydtase"/>
</dbReference>
<evidence type="ECO:0000259" key="4">
    <source>
        <dbReference type="Pfam" id="PF16363"/>
    </source>
</evidence>
<dbReference type="SMR" id="A0AAV1I9R1"/>
<dbReference type="Proteomes" id="UP001314263">
    <property type="component" value="Unassembled WGS sequence"/>
</dbReference>
<evidence type="ECO:0000256" key="3">
    <source>
        <dbReference type="ARBA" id="ARBA00023239"/>
    </source>
</evidence>